<accession>A0AAU9UC82</accession>
<evidence type="ECO:0000313" key="3">
    <source>
        <dbReference type="Proteomes" id="UP001153954"/>
    </source>
</evidence>
<dbReference type="Pfam" id="PF20209">
    <property type="entry name" value="DUF6570"/>
    <property type="match status" value="1"/>
</dbReference>
<name>A0AAU9UC82_EUPED</name>
<dbReference type="Gene3D" id="3.90.70.80">
    <property type="match status" value="1"/>
</dbReference>
<dbReference type="EMBL" id="CAKOGL010000018">
    <property type="protein sequence ID" value="CAH2097414.1"/>
    <property type="molecule type" value="Genomic_DNA"/>
</dbReference>
<dbReference type="Proteomes" id="UP001153954">
    <property type="component" value="Unassembled WGS sequence"/>
</dbReference>
<sequence length="1291" mass="150132">MDSEILYLNDYPCPHWVVPIPGDGSCLFHSLSFCMYGNIESSYEIRLAIVEYVVAHWDEFKVYTCDEHGDPYIDADLYTTAMVKTTTYGSVSELMAAAALYPYAFEVYENGLLRGSFGGDYGNPVKRLRFSGSFLDGHYEVLLPKVPPNVHKAAVARYTASYPEVHREAVSRYSASNPEVNREAVARYKDLHPELNLKSVQRKRSNKKLQSQLKNIEKITQALTSKIKNRLEAEKLIKWAVHNRQQTLGNFNKTIDKLKNKFKVSLEKLSSCPPDSSCNDKLECFLGKSEHRSNQEPYYAEEAYNLFENKDKAIEIDNTGKAVFGDVKTHGHSLVWSCNDLCALDENVIIQLRNIFQSLVNKSSAQYYTLILKEKILEYLNYINTLKAHFPRLRTISREIYQVKNIFNILKDIDESLEKSDVEKIKEYGKQQKVGSIVVESKESHEIVEDEVIDKHKAAFKSLKLKCLDTPKLECMSCIKLCYSRDTSSLNRLRKAIETSIWNNLLNYYKTNNLDHSPYICHSCLQKIRANQLPAACVLNSLHVSIVPPQIADLNDYEKILIQRAKAFQVVMLMNTVANKHLPNRNMVKKVKGRTFHLPLPLEETLKKLPRSEHPITNPEMYIMVRGTPTKSKVVWEDIVDVNKVYQALQYLKGVNALYSQIQLPHSPQKLIDYINKEENIHHIVDQLESQLDNVVEGNNGLLTQVTSEKEADYEQYTIYPLHERRRNAPISELYQMLKVNAAPIDSRDKDLDVKCFPDLYIEGKYGQFYVRQQKLTSSEYIKARLMSKHSQFRLNQQYLFYLLNDANIRQINSGIFYKMNCVNQKQKITAEQYFEMLNKDELEGNLTAIFGRLRNTEQFWKKPRNDVNCMTQHYGPATWFLTMSPSEWMWDDLGEYLKEVNGPEMANKNISELVALDPVSTSRFIDNKFKAMLDFIMSSDEPLGKVIHYFWRREYQSRGAQHFHLMLWVKDAPILHESSIDQVASFITKYVTCTIPDKNVSPTLYQRVTSYQTHKHNKYCMRQKKTRRGFVKVCRFGFPRPVTEVLTIRDIIESIAARKTLSPNSRLYYIVRKKEWVMVNDYNPAILLAWNGNIDIQYVGEKTAILNYYVTKYTTKSEKTHVADIFQDINSTKPLRSRLFNIGLRVLSSRECGSLEASDTLLGISLYGTDPTTTIRWLDVNIFRNRRVKSKSDMMILEPESTDIYYESWIDDHYPKRPKELETTNLYSFAQNYDIVKTRPISFKVECYEINDSQKFLKRRANPYLINRYFYDGEQVPEKYFFSLLLLFTP</sequence>
<dbReference type="PANTHER" id="PTHR47642">
    <property type="entry name" value="ATP-DEPENDENT DNA HELICASE"/>
    <property type="match status" value="1"/>
</dbReference>
<dbReference type="Pfam" id="PF14214">
    <property type="entry name" value="Helitron_like_N"/>
    <property type="match status" value="1"/>
</dbReference>
<dbReference type="Pfam" id="PF02338">
    <property type="entry name" value="OTU"/>
    <property type="match status" value="1"/>
</dbReference>
<dbReference type="InterPro" id="IPR025476">
    <property type="entry name" value="Helitron_helicase-like"/>
</dbReference>
<dbReference type="PANTHER" id="PTHR47642:SF5">
    <property type="entry name" value="ATP-DEPENDENT DNA HELICASE"/>
    <property type="match status" value="1"/>
</dbReference>
<gene>
    <name evidence="2" type="ORF">EEDITHA_LOCUS12642</name>
</gene>
<protein>
    <recommendedName>
        <fullName evidence="1">OTU domain-containing protein</fullName>
    </recommendedName>
</protein>
<comment type="caution">
    <text evidence="2">The sequence shown here is derived from an EMBL/GenBank/DDBJ whole genome shotgun (WGS) entry which is preliminary data.</text>
</comment>
<keyword evidence="3" id="KW-1185">Reference proteome</keyword>
<dbReference type="CDD" id="cd22757">
    <property type="entry name" value="OTU_P87_VP80-like"/>
    <property type="match status" value="1"/>
</dbReference>
<reference evidence="2" key="1">
    <citation type="submission" date="2022-03" db="EMBL/GenBank/DDBJ databases">
        <authorList>
            <person name="Tunstrom K."/>
        </authorList>
    </citation>
    <scope>NUCLEOTIDE SEQUENCE</scope>
</reference>
<evidence type="ECO:0000313" key="2">
    <source>
        <dbReference type="EMBL" id="CAH2097414.1"/>
    </source>
</evidence>
<dbReference type="InterPro" id="IPR046700">
    <property type="entry name" value="DUF6570"/>
</dbReference>
<organism evidence="2 3">
    <name type="scientific">Euphydryas editha</name>
    <name type="common">Edith's checkerspot</name>
    <dbReference type="NCBI Taxonomy" id="104508"/>
    <lineage>
        <taxon>Eukaryota</taxon>
        <taxon>Metazoa</taxon>
        <taxon>Ecdysozoa</taxon>
        <taxon>Arthropoda</taxon>
        <taxon>Hexapoda</taxon>
        <taxon>Insecta</taxon>
        <taxon>Pterygota</taxon>
        <taxon>Neoptera</taxon>
        <taxon>Endopterygota</taxon>
        <taxon>Lepidoptera</taxon>
        <taxon>Glossata</taxon>
        <taxon>Ditrysia</taxon>
        <taxon>Papilionoidea</taxon>
        <taxon>Nymphalidae</taxon>
        <taxon>Nymphalinae</taxon>
        <taxon>Euphydryas</taxon>
    </lineage>
</organism>
<dbReference type="SUPFAM" id="SSF54001">
    <property type="entry name" value="Cysteine proteinases"/>
    <property type="match status" value="1"/>
</dbReference>
<dbReference type="PROSITE" id="PS50802">
    <property type="entry name" value="OTU"/>
    <property type="match status" value="1"/>
</dbReference>
<evidence type="ECO:0000259" key="1">
    <source>
        <dbReference type="PROSITE" id="PS50802"/>
    </source>
</evidence>
<dbReference type="InterPro" id="IPR038765">
    <property type="entry name" value="Papain-like_cys_pep_sf"/>
</dbReference>
<dbReference type="InterPro" id="IPR051055">
    <property type="entry name" value="PIF1_helicase"/>
</dbReference>
<feature type="domain" description="OTU" evidence="1">
    <location>
        <begin position="15"/>
        <end position="145"/>
    </location>
</feature>
<dbReference type="InterPro" id="IPR003323">
    <property type="entry name" value="OTU_dom"/>
</dbReference>
<proteinExistence type="predicted"/>